<sequence length="85" mass="10089">MLSSFLSRTFANESVMAGLRETIQKVALDFPQKNFQEHYKRWGEHIYTEGTSIKDQKKFDQFLKITKSDIEALKRQVVIQKMYLE</sequence>
<dbReference type="AlphaFoldDB" id="A2F638"/>
<proteinExistence type="predicted"/>
<dbReference type="EMBL" id="DS113631">
    <property type="protein sequence ID" value="EAX99608.1"/>
    <property type="molecule type" value="Genomic_DNA"/>
</dbReference>
<dbReference type="RefSeq" id="XP_001312538.1">
    <property type="nucleotide sequence ID" value="XM_001312537.1"/>
</dbReference>
<dbReference type="Proteomes" id="UP000001542">
    <property type="component" value="Unassembled WGS sequence"/>
</dbReference>
<dbReference type="VEuPathDB" id="TrichDB:TVAG_215080"/>
<dbReference type="SMR" id="A2F638"/>
<gene>
    <name evidence="1" type="ORF">TVAG_215080</name>
</gene>
<dbReference type="KEGG" id="tva:4757418"/>
<dbReference type="OrthoDB" id="275715at2759"/>
<name>A2F638_TRIV3</name>
<keyword evidence="2" id="KW-1185">Reference proteome</keyword>
<evidence type="ECO:0000313" key="2">
    <source>
        <dbReference type="Proteomes" id="UP000001542"/>
    </source>
</evidence>
<accession>A2F638</accession>
<reference evidence="1" key="1">
    <citation type="submission" date="2006-10" db="EMBL/GenBank/DDBJ databases">
        <authorList>
            <person name="Amadeo P."/>
            <person name="Zhao Q."/>
            <person name="Wortman J."/>
            <person name="Fraser-Liggett C."/>
            <person name="Carlton J."/>
        </authorList>
    </citation>
    <scope>NUCLEOTIDE SEQUENCE</scope>
    <source>
        <strain evidence="1">G3</strain>
    </source>
</reference>
<protein>
    <submittedName>
        <fullName evidence="1">Uncharacterized protein</fullName>
    </submittedName>
</protein>
<dbReference type="InParanoid" id="A2F638"/>
<organism evidence="1 2">
    <name type="scientific">Trichomonas vaginalis (strain ATCC PRA-98 / G3)</name>
    <dbReference type="NCBI Taxonomy" id="412133"/>
    <lineage>
        <taxon>Eukaryota</taxon>
        <taxon>Metamonada</taxon>
        <taxon>Parabasalia</taxon>
        <taxon>Trichomonadida</taxon>
        <taxon>Trichomonadidae</taxon>
        <taxon>Trichomonas</taxon>
    </lineage>
</organism>
<reference evidence="1" key="2">
    <citation type="journal article" date="2007" name="Science">
        <title>Draft genome sequence of the sexually transmitted pathogen Trichomonas vaginalis.</title>
        <authorList>
            <person name="Carlton J.M."/>
            <person name="Hirt R.P."/>
            <person name="Silva J.C."/>
            <person name="Delcher A.L."/>
            <person name="Schatz M."/>
            <person name="Zhao Q."/>
            <person name="Wortman J.R."/>
            <person name="Bidwell S.L."/>
            <person name="Alsmark U.C.M."/>
            <person name="Besteiro S."/>
            <person name="Sicheritz-Ponten T."/>
            <person name="Noel C.J."/>
            <person name="Dacks J.B."/>
            <person name="Foster P.G."/>
            <person name="Simillion C."/>
            <person name="Van de Peer Y."/>
            <person name="Miranda-Saavedra D."/>
            <person name="Barton G.J."/>
            <person name="Westrop G.D."/>
            <person name="Mueller S."/>
            <person name="Dessi D."/>
            <person name="Fiori P.L."/>
            <person name="Ren Q."/>
            <person name="Paulsen I."/>
            <person name="Zhang H."/>
            <person name="Bastida-Corcuera F.D."/>
            <person name="Simoes-Barbosa A."/>
            <person name="Brown M.T."/>
            <person name="Hayes R.D."/>
            <person name="Mukherjee M."/>
            <person name="Okumura C.Y."/>
            <person name="Schneider R."/>
            <person name="Smith A.J."/>
            <person name="Vanacova S."/>
            <person name="Villalvazo M."/>
            <person name="Haas B.J."/>
            <person name="Pertea M."/>
            <person name="Feldblyum T.V."/>
            <person name="Utterback T.R."/>
            <person name="Shu C.L."/>
            <person name="Osoegawa K."/>
            <person name="de Jong P.J."/>
            <person name="Hrdy I."/>
            <person name="Horvathova L."/>
            <person name="Zubacova Z."/>
            <person name="Dolezal P."/>
            <person name="Malik S.B."/>
            <person name="Logsdon J.M. Jr."/>
            <person name="Henze K."/>
            <person name="Gupta A."/>
            <person name="Wang C.C."/>
            <person name="Dunne R.L."/>
            <person name="Upcroft J.A."/>
            <person name="Upcroft P."/>
            <person name="White O."/>
            <person name="Salzberg S.L."/>
            <person name="Tang P."/>
            <person name="Chiu C.-H."/>
            <person name="Lee Y.-S."/>
            <person name="Embley T.M."/>
            <person name="Coombs G.H."/>
            <person name="Mottram J.C."/>
            <person name="Tachezy J."/>
            <person name="Fraser-Liggett C.M."/>
            <person name="Johnson P.J."/>
        </authorList>
    </citation>
    <scope>NUCLEOTIDE SEQUENCE [LARGE SCALE GENOMIC DNA]</scope>
    <source>
        <strain evidence="1">G3</strain>
    </source>
</reference>
<dbReference type="VEuPathDB" id="TrichDB:TVAGG3_0363790"/>
<evidence type="ECO:0000313" key="1">
    <source>
        <dbReference type="EMBL" id="EAX99608.1"/>
    </source>
</evidence>